<dbReference type="Proteomes" id="UP000562464">
    <property type="component" value="Unassembled WGS sequence"/>
</dbReference>
<comment type="caution">
    <text evidence="9">The sequence shown here is derived from an EMBL/GenBank/DDBJ whole genome shotgun (WGS) entry which is preliminary data.</text>
</comment>
<name>A0A841C830_9LACT</name>
<dbReference type="GO" id="GO:0006605">
    <property type="term" value="P:protein targeting"/>
    <property type="evidence" value="ECO:0007669"/>
    <property type="project" value="InterPro"/>
</dbReference>
<dbReference type="Gene3D" id="1.20.5.1030">
    <property type="entry name" value="Preprotein translocase secy subunit"/>
    <property type="match status" value="1"/>
</dbReference>
<dbReference type="Pfam" id="PF00584">
    <property type="entry name" value="SecE"/>
    <property type="match status" value="1"/>
</dbReference>
<dbReference type="AlphaFoldDB" id="A0A841C830"/>
<dbReference type="GO" id="GO:0009306">
    <property type="term" value="P:protein secretion"/>
    <property type="evidence" value="ECO:0007669"/>
    <property type="project" value="InterPro"/>
</dbReference>
<dbReference type="InterPro" id="IPR005807">
    <property type="entry name" value="SecE_bac"/>
</dbReference>
<evidence type="ECO:0000256" key="7">
    <source>
        <dbReference type="ARBA" id="ARBA00023136"/>
    </source>
</evidence>
<feature type="transmembrane region" description="Helical" evidence="8">
    <location>
        <begin position="27"/>
        <end position="49"/>
    </location>
</feature>
<dbReference type="InterPro" id="IPR001901">
    <property type="entry name" value="Translocase_SecE/Sec61-g"/>
</dbReference>
<dbReference type="InterPro" id="IPR038379">
    <property type="entry name" value="SecE_sf"/>
</dbReference>
<keyword evidence="4" id="KW-0653">Protein transport</keyword>
<evidence type="ECO:0000313" key="10">
    <source>
        <dbReference type="Proteomes" id="UP000562464"/>
    </source>
</evidence>
<keyword evidence="6" id="KW-0811">Translocation</keyword>
<organism evidence="9 10">
    <name type="scientific">Lactovum miscens</name>
    <dbReference type="NCBI Taxonomy" id="190387"/>
    <lineage>
        <taxon>Bacteria</taxon>
        <taxon>Bacillati</taxon>
        <taxon>Bacillota</taxon>
        <taxon>Bacilli</taxon>
        <taxon>Lactobacillales</taxon>
        <taxon>Streptococcaceae</taxon>
        <taxon>Lactovum</taxon>
    </lineage>
</organism>
<reference evidence="9 10" key="1">
    <citation type="submission" date="2020-08" db="EMBL/GenBank/DDBJ databases">
        <title>Genomic Encyclopedia of Type Strains, Phase IV (KMG-IV): sequencing the most valuable type-strain genomes for metagenomic binning, comparative biology and taxonomic classification.</title>
        <authorList>
            <person name="Goeker M."/>
        </authorList>
    </citation>
    <scope>NUCLEOTIDE SEQUENCE [LARGE SCALE GENOMIC DNA]</scope>
    <source>
        <strain evidence="9 10">DSM 14925</strain>
    </source>
</reference>
<dbReference type="NCBIfam" id="TIGR00964">
    <property type="entry name" value="secE_bact"/>
    <property type="match status" value="1"/>
</dbReference>
<evidence type="ECO:0000256" key="3">
    <source>
        <dbReference type="ARBA" id="ARBA00022692"/>
    </source>
</evidence>
<comment type="subcellular location">
    <subcellularLocation>
        <location evidence="1">Membrane</location>
    </subcellularLocation>
</comment>
<gene>
    <name evidence="9" type="ORF">HNQ37_001405</name>
</gene>
<evidence type="ECO:0000256" key="2">
    <source>
        <dbReference type="ARBA" id="ARBA00022448"/>
    </source>
</evidence>
<keyword evidence="7 8" id="KW-0472">Membrane</keyword>
<evidence type="ECO:0000256" key="5">
    <source>
        <dbReference type="ARBA" id="ARBA00022989"/>
    </source>
</evidence>
<dbReference type="RefSeq" id="WP_183540616.1">
    <property type="nucleotide sequence ID" value="NZ_DASWOY010000027.1"/>
</dbReference>
<evidence type="ECO:0000256" key="4">
    <source>
        <dbReference type="ARBA" id="ARBA00022927"/>
    </source>
</evidence>
<keyword evidence="5 8" id="KW-1133">Transmembrane helix</keyword>
<evidence type="ECO:0000256" key="1">
    <source>
        <dbReference type="ARBA" id="ARBA00004370"/>
    </source>
</evidence>
<dbReference type="GO" id="GO:0016020">
    <property type="term" value="C:membrane"/>
    <property type="evidence" value="ECO:0007669"/>
    <property type="project" value="UniProtKB-SubCell"/>
</dbReference>
<dbReference type="GO" id="GO:0006886">
    <property type="term" value="P:intracellular protein transport"/>
    <property type="evidence" value="ECO:0007669"/>
    <property type="project" value="InterPro"/>
</dbReference>
<keyword evidence="3 8" id="KW-0812">Transmembrane</keyword>
<evidence type="ECO:0000256" key="8">
    <source>
        <dbReference type="SAM" id="Phobius"/>
    </source>
</evidence>
<keyword evidence="10" id="KW-1185">Reference proteome</keyword>
<protein>
    <submittedName>
        <fullName evidence="9">Preprotein translocase subunit SecE</fullName>
    </submittedName>
</protein>
<dbReference type="EMBL" id="JACHHV010000027">
    <property type="protein sequence ID" value="MBB5888504.1"/>
    <property type="molecule type" value="Genomic_DNA"/>
</dbReference>
<sequence>MFKFIRSIGHEMRLTAWPDRKQSWHDFWMVIEYTIFFMAFIMLFDWAILGGFNRLIAILLPYVK</sequence>
<dbReference type="GO" id="GO:0008320">
    <property type="term" value="F:protein transmembrane transporter activity"/>
    <property type="evidence" value="ECO:0007669"/>
    <property type="project" value="InterPro"/>
</dbReference>
<proteinExistence type="predicted"/>
<accession>A0A841C830</accession>
<evidence type="ECO:0000313" key="9">
    <source>
        <dbReference type="EMBL" id="MBB5888504.1"/>
    </source>
</evidence>
<keyword evidence="2" id="KW-0813">Transport</keyword>
<evidence type="ECO:0000256" key="6">
    <source>
        <dbReference type="ARBA" id="ARBA00023010"/>
    </source>
</evidence>